<sequence length="709" mass="81349">MKQKGSQESKRKKQESEMVYERKRKRPNIVNEEVIDLNTPTKRVTQSAEALKKMERGKDSEEREDKGFKGKKGKQVSRSGSLKRKTKVNQKVFSSELEPYGEEEELYRCSQFPKHKDDVLAGQMKKAVEKSSDEEMNDEQDEVVTLQGIIRKLTEENLQKDRTISDLREENEEKNRTISELRMWITNHPQSPKPGFGFEGISAQFDKDHLEHENITLQTEIGGMLIDKDIAEEKLEVAADTIDDFLTHTVTQLYRTGGNVGEEESKAKKVDAGREEHGIEKIEEADEEEEEEGGGGFEIVQDQSDPDHTMVVPDAKVDSTTVEAYTSILGCDTPTRKRGQTKVKVKSSSLTRRVKKTESRVEKRLDDYVYVDLKKGTKKKTKQKWNPSESPLINLLPNKDSNLLQQIVDCSDADLTCTVWTNDVTREVVPLEDIKKLLQGGDVSNWMIDGLARMLTLQLDKDDINHRNVAYFPCTIWHLVELMKGSGISKPQDITSVQLIKNTDKLCNTILHTENSDMRTVLLDAKLHRVFQNVQQHGTKYYQYLVFPMNGSGDKPIKFTPYHWTILLFDVRKKKWMHYNSLKKRDGRDPIMKDATVVKKYVENYMKDRHAELKNQSTGTEVLFEEQNFDALICSAQNAPQQQNTSVDCGVIVCMLMELLAHLEPIPKTLTKTEIDQFRAGLVSRFLNDEGRSWTIKKWEARRMGKGPQ</sequence>
<feature type="compositionally biased region" description="Basic residues" evidence="5">
    <location>
        <begin position="69"/>
        <end position="88"/>
    </location>
</feature>
<keyword evidence="8" id="KW-1185">Reference proteome</keyword>
<feature type="region of interest" description="Disordered" evidence="5">
    <location>
        <begin position="260"/>
        <end position="311"/>
    </location>
</feature>
<reference evidence="7" key="1">
    <citation type="submission" date="2019-11" db="EMBL/GenBank/DDBJ databases">
        <authorList>
            <person name="Liu Y."/>
            <person name="Hou J."/>
            <person name="Li T.-Q."/>
            <person name="Guan C.-H."/>
            <person name="Wu X."/>
            <person name="Wu H.-Z."/>
            <person name="Ling F."/>
            <person name="Zhang R."/>
            <person name="Shi X.-G."/>
            <person name="Ren J.-P."/>
            <person name="Chen E.-F."/>
            <person name="Sun J.-M."/>
        </authorList>
    </citation>
    <scope>NUCLEOTIDE SEQUENCE</scope>
    <source>
        <strain evidence="7">Adult_tree_wgs_1</strain>
        <tissue evidence="7">Leaves</tissue>
    </source>
</reference>
<evidence type="ECO:0000256" key="2">
    <source>
        <dbReference type="ARBA" id="ARBA00022670"/>
    </source>
</evidence>
<dbReference type="Proteomes" id="UP000626092">
    <property type="component" value="Unassembled WGS sequence"/>
</dbReference>
<dbReference type="EMBL" id="WJXA01000006">
    <property type="protein sequence ID" value="KAF7141223.1"/>
    <property type="molecule type" value="Genomic_DNA"/>
</dbReference>
<evidence type="ECO:0000313" key="7">
    <source>
        <dbReference type="EMBL" id="KAF7141223.1"/>
    </source>
</evidence>
<feature type="domain" description="Ubiquitin-like protease family profile" evidence="6">
    <location>
        <begin position="427"/>
        <end position="660"/>
    </location>
</feature>
<dbReference type="AlphaFoldDB" id="A0A834H4H5"/>
<evidence type="ECO:0000313" key="8">
    <source>
        <dbReference type="Proteomes" id="UP000626092"/>
    </source>
</evidence>
<dbReference type="Pfam" id="PF02902">
    <property type="entry name" value="Peptidase_C48"/>
    <property type="match status" value="1"/>
</dbReference>
<feature type="compositionally biased region" description="Basic and acidic residues" evidence="5">
    <location>
        <begin position="263"/>
        <end position="282"/>
    </location>
</feature>
<feature type="region of interest" description="Disordered" evidence="5">
    <location>
        <begin position="1"/>
        <end position="89"/>
    </location>
</feature>
<keyword evidence="4" id="KW-0175">Coiled coil</keyword>
<dbReference type="InterPro" id="IPR003653">
    <property type="entry name" value="Peptidase_C48_C"/>
</dbReference>
<comment type="similarity">
    <text evidence="1">Belongs to the peptidase C48 family.</text>
</comment>
<evidence type="ECO:0000256" key="5">
    <source>
        <dbReference type="SAM" id="MobiDB-lite"/>
    </source>
</evidence>
<evidence type="ECO:0000259" key="6">
    <source>
        <dbReference type="PROSITE" id="PS50600"/>
    </source>
</evidence>
<feature type="compositionally biased region" description="Basic and acidic residues" evidence="5">
    <location>
        <begin position="50"/>
        <end position="68"/>
    </location>
</feature>
<gene>
    <name evidence="7" type="ORF">RHSIM_Rhsim06G0054100</name>
</gene>
<evidence type="ECO:0000256" key="3">
    <source>
        <dbReference type="ARBA" id="ARBA00022801"/>
    </source>
</evidence>
<dbReference type="PROSITE" id="PS50600">
    <property type="entry name" value="ULP_PROTEASE"/>
    <property type="match status" value="1"/>
</dbReference>
<feature type="compositionally biased region" description="Basic and acidic residues" evidence="5">
    <location>
        <begin position="1"/>
        <end position="21"/>
    </location>
</feature>
<proteinExistence type="inferred from homology"/>
<dbReference type="Gene3D" id="3.40.395.10">
    <property type="entry name" value="Adenoviral Proteinase, Chain A"/>
    <property type="match status" value="1"/>
</dbReference>
<feature type="compositionally biased region" description="Acidic residues" evidence="5">
    <location>
        <begin position="283"/>
        <end position="293"/>
    </location>
</feature>
<dbReference type="InterPro" id="IPR038765">
    <property type="entry name" value="Papain-like_cys_pep_sf"/>
</dbReference>
<feature type="coiled-coil region" evidence="4">
    <location>
        <begin position="136"/>
        <end position="170"/>
    </location>
</feature>
<dbReference type="GO" id="GO:0008234">
    <property type="term" value="F:cysteine-type peptidase activity"/>
    <property type="evidence" value="ECO:0007669"/>
    <property type="project" value="InterPro"/>
</dbReference>
<evidence type="ECO:0000256" key="4">
    <source>
        <dbReference type="SAM" id="Coils"/>
    </source>
</evidence>
<name>A0A834H4H5_RHOSS</name>
<comment type="caution">
    <text evidence="7">The sequence shown here is derived from an EMBL/GenBank/DDBJ whole genome shotgun (WGS) entry which is preliminary data.</text>
</comment>
<keyword evidence="3" id="KW-0378">Hydrolase</keyword>
<dbReference type="GO" id="GO:0006508">
    <property type="term" value="P:proteolysis"/>
    <property type="evidence" value="ECO:0007669"/>
    <property type="project" value="UniProtKB-KW"/>
</dbReference>
<organism evidence="7 8">
    <name type="scientific">Rhododendron simsii</name>
    <name type="common">Sims's rhododendron</name>
    <dbReference type="NCBI Taxonomy" id="118357"/>
    <lineage>
        <taxon>Eukaryota</taxon>
        <taxon>Viridiplantae</taxon>
        <taxon>Streptophyta</taxon>
        <taxon>Embryophyta</taxon>
        <taxon>Tracheophyta</taxon>
        <taxon>Spermatophyta</taxon>
        <taxon>Magnoliopsida</taxon>
        <taxon>eudicotyledons</taxon>
        <taxon>Gunneridae</taxon>
        <taxon>Pentapetalae</taxon>
        <taxon>asterids</taxon>
        <taxon>Ericales</taxon>
        <taxon>Ericaceae</taxon>
        <taxon>Ericoideae</taxon>
        <taxon>Rhodoreae</taxon>
        <taxon>Rhododendron</taxon>
    </lineage>
</organism>
<dbReference type="SUPFAM" id="SSF54001">
    <property type="entry name" value="Cysteine proteinases"/>
    <property type="match status" value="1"/>
</dbReference>
<accession>A0A834H4H5</accession>
<evidence type="ECO:0000256" key="1">
    <source>
        <dbReference type="ARBA" id="ARBA00005234"/>
    </source>
</evidence>
<keyword evidence="2" id="KW-0645">Protease</keyword>
<dbReference type="OrthoDB" id="1714376at2759"/>
<protein>
    <recommendedName>
        <fullName evidence="6">Ubiquitin-like protease family profile domain-containing protein</fullName>
    </recommendedName>
</protein>
<feature type="compositionally biased region" description="Polar residues" evidence="5">
    <location>
        <begin position="38"/>
        <end position="48"/>
    </location>
</feature>